<protein>
    <submittedName>
        <fullName evidence="2">Uncharacterized protein</fullName>
    </submittedName>
</protein>
<reference evidence="2 3" key="1">
    <citation type="submission" date="2021-07" db="EMBL/GenBank/DDBJ databases">
        <title>Genome data of Colletotrichum spaethianum.</title>
        <authorList>
            <person name="Utami Y.D."/>
            <person name="Hiruma K."/>
        </authorList>
    </citation>
    <scope>NUCLEOTIDE SEQUENCE [LARGE SCALE GENOMIC DNA]</scope>
    <source>
        <strain evidence="2 3">MAFF 242679</strain>
    </source>
</reference>
<proteinExistence type="predicted"/>
<evidence type="ECO:0000313" key="2">
    <source>
        <dbReference type="EMBL" id="GJC77257.1"/>
    </source>
</evidence>
<feature type="transmembrane region" description="Helical" evidence="1">
    <location>
        <begin position="54"/>
        <end position="75"/>
    </location>
</feature>
<accession>A0AA37GAS1</accession>
<keyword evidence="1" id="KW-1133">Transmembrane helix</keyword>
<keyword evidence="3" id="KW-1185">Reference proteome</keyword>
<dbReference type="AlphaFoldDB" id="A0AA37GAS1"/>
<dbReference type="Proteomes" id="UP001055172">
    <property type="component" value="Unassembled WGS sequence"/>
</dbReference>
<evidence type="ECO:0000313" key="3">
    <source>
        <dbReference type="Proteomes" id="UP001055172"/>
    </source>
</evidence>
<keyword evidence="1" id="KW-0812">Transmembrane</keyword>
<organism evidence="2 3">
    <name type="scientific">Colletotrichum liriopes</name>
    <dbReference type="NCBI Taxonomy" id="708192"/>
    <lineage>
        <taxon>Eukaryota</taxon>
        <taxon>Fungi</taxon>
        <taxon>Dikarya</taxon>
        <taxon>Ascomycota</taxon>
        <taxon>Pezizomycotina</taxon>
        <taxon>Sordariomycetes</taxon>
        <taxon>Hypocreomycetidae</taxon>
        <taxon>Glomerellales</taxon>
        <taxon>Glomerellaceae</taxon>
        <taxon>Colletotrichum</taxon>
        <taxon>Colletotrichum spaethianum species complex</taxon>
    </lineage>
</organism>
<comment type="caution">
    <text evidence="2">The sequence shown here is derived from an EMBL/GenBank/DDBJ whole genome shotgun (WGS) entry which is preliminary data.</text>
</comment>
<name>A0AA37GAS1_9PEZI</name>
<sequence>MDISKSESYREFDRASLDKYRDLNLDTDRDDASSIRSEALGDELPPGYYYSPQFLGAMAVAYLFLILPTNVLTFINADIGMKILDSCSEGL</sequence>
<dbReference type="EMBL" id="BPPX01000001">
    <property type="protein sequence ID" value="GJC77257.1"/>
    <property type="molecule type" value="Genomic_DNA"/>
</dbReference>
<keyword evidence="1" id="KW-0472">Membrane</keyword>
<evidence type="ECO:0000256" key="1">
    <source>
        <dbReference type="SAM" id="Phobius"/>
    </source>
</evidence>
<gene>
    <name evidence="2" type="ORF">ColLi_00095</name>
</gene>